<gene>
    <name evidence="4" type="ORF">SAMD00023353_1700840</name>
</gene>
<protein>
    <submittedName>
        <fullName evidence="4">Putative tat pathway signal sequence</fullName>
    </submittedName>
</protein>
<accession>A0A1S8A7L4</accession>
<evidence type="ECO:0000313" key="5">
    <source>
        <dbReference type="Proteomes" id="UP000054516"/>
    </source>
</evidence>
<evidence type="ECO:0000256" key="2">
    <source>
        <dbReference type="ARBA" id="ARBA00035112"/>
    </source>
</evidence>
<dbReference type="Proteomes" id="UP000054516">
    <property type="component" value="Unassembled WGS sequence"/>
</dbReference>
<evidence type="ECO:0000256" key="1">
    <source>
        <dbReference type="ARBA" id="ARBA00004685"/>
    </source>
</evidence>
<evidence type="ECO:0000256" key="3">
    <source>
        <dbReference type="SAM" id="MobiDB-lite"/>
    </source>
</evidence>
<feature type="compositionally biased region" description="Basic and acidic residues" evidence="3">
    <location>
        <begin position="201"/>
        <end position="218"/>
    </location>
</feature>
<feature type="compositionally biased region" description="Gly residues" evidence="3">
    <location>
        <begin position="221"/>
        <end position="232"/>
    </location>
</feature>
<name>A0A1S8A7L4_ROSNE</name>
<proteinExistence type="inferred from homology"/>
<feature type="region of interest" description="Disordered" evidence="3">
    <location>
        <begin position="200"/>
        <end position="232"/>
    </location>
</feature>
<comment type="pathway">
    <text evidence="1">Mycotoxin biosynthesis.</text>
</comment>
<dbReference type="EMBL" id="DF977462">
    <property type="protein sequence ID" value="GAW25972.1"/>
    <property type="molecule type" value="Genomic_DNA"/>
</dbReference>
<dbReference type="STRING" id="77044.A0A1S8A7L4"/>
<sequence length="232" mass="25751">MGPPTPELEERWDALWSRKTISHDGQQGRLSSSSSPSSLFCPIINITLTRAAAGGTIELPLDGPGKLNKSTEGLKHARGDPSRGYAAVLEVFHHLHCLNQIRQYTWREYYATHMADWVAADDHGRLDLDVTGAGEGRESVGDRMHVDHCIEALRLQLMCAADVTPLLVEVDRGSSLGQRADFDVHHRCRRWDRVAAWQDAHSVEREETREEGEREGRGKGKGGGKGMSHGRV</sequence>
<dbReference type="Pfam" id="PF11807">
    <property type="entry name" value="UstYa"/>
    <property type="match status" value="1"/>
</dbReference>
<dbReference type="OrthoDB" id="3687641at2759"/>
<dbReference type="GO" id="GO:0043386">
    <property type="term" value="P:mycotoxin biosynthetic process"/>
    <property type="evidence" value="ECO:0007669"/>
    <property type="project" value="InterPro"/>
</dbReference>
<reference evidence="4" key="1">
    <citation type="submission" date="2016-03" db="EMBL/GenBank/DDBJ databases">
        <title>Draft genome sequence of Rosellinia necatrix.</title>
        <authorList>
            <person name="Kanematsu S."/>
        </authorList>
    </citation>
    <scope>NUCLEOTIDE SEQUENCE [LARGE SCALE GENOMIC DNA]</scope>
    <source>
        <strain evidence="4">W97</strain>
    </source>
</reference>
<dbReference type="PANTHER" id="PTHR33365:SF4">
    <property type="entry name" value="CYCLOCHLOROTINE BIOSYNTHESIS PROTEIN O"/>
    <property type="match status" value="1"/>
</dbReference>
<evidence type="ECO:0000313" key="4">
    <source>
        <dbReference type="EMBL" id="GAW25972.1"/>
    </source>
</evidence>
<organism evidence="4">
    <name type="scientific">Rosellinia necatrix</name>
    <name type="common">White root-rot fungus</name>
    <dbReference type="NCBI Taxonomy" id="77044"/>
    <lineage>
        <taxon>Eukaryota</taxon>
        <taxon>Fungi</taxon>
        <taxon>Dikarya</taxon>
        <taxon>Ascomycota</taxon>
        <taxon>Pezizomycotina</taxon>
        <taxon>Sordariomycetes</taxon>
        <taxon>Xylariomycetidae</taxon>
        <taxon>Xylariales</taxon>
        <taxon>Xylariaceae</taxon>
        <taxon>Rosellinia</taxon>
    </lineage>
</organism>
<comment type="similarity">
    <text evidence="2">Belongs to the ustYa family.</text>
</comment>
<dbReference type="AlphaFoldDB" id="A0A1S8A7L4"/>
<dbReference type="PANTHER" id="PTHR33365">
    <property type="entry name" value="YALI0B05434P"/>
    <property type="match status" value="1"/>
</dbReference>
<dbReference type="InterPro" id="IPR021765">
    <property type="entry name" value="UstYa-like"/>
</dbReference>
<keyword evidence="5" id="KW-1185">Reference proteome</keyword>